<keyword evidence="2" id="KW-1185">Reference proteome</keyword>
<protein>
    <submittedName>
        <fullName evidence="1">Uncharacterized protein</fullName>
    </submittedName>
</protein>
<evidence type="ECO:0000313" key="2">
    <source>
        <dbReference type="Proteomes" id="UP001519460"/>
    </source>
</evidence>
<sequence>MDSNKVGRADTVEHRDVTGIHQLRKKSYPRQGLLKQMVQHLPTYRKKAGTSWLNPEVAHDKQHLPLSIWFPCRLGHGAELTPPHFLPTGLRVHPFVFCPVCVPFELWREEFVPLFLPTFGR</sequence>
<evidence type="ECO:0000313" key="1">
    <source>
        <dbReference type="EMBL" id="KAK7474664.1"/>
    </source>
</evidence>
<accession>A0ABD0JI94</accession>
<gene>
    <name evidence="1" type="ORF">BaRGS_00034088</name>
</gene>
<dbReference type="AlphaFoldDB" id="A0ABD0JI94"/>
<reference evidence="1 2" key="1">
    <citation type="journal article" date="2023" name="Sci. Data">
        <title>Genome assembly of the Korean intertidal mud-creeper Batillaria attramentaria.</title>
        <authorList>
            <person name="Patra A.K."/>
            <person name="Ho P.T."/>
            <person name="Jun S."/>
            <person name="Lee S.J."/>
            <person name="Kim Y."/>
            <person name="Won Y.J."/>
        </authorList>
    </citation>
    <scope>NUCLEOTIDE SEQUENCE [LARGE SCALE GENOMIC DNA]</scope>
    <source>
        <strain evidence="1">Wonlab-2016</strain>
    </source>
</reference>
<dbReference type="EMBL" id="JACVVK020000429">
    <property type="protein sequence ID" value="KAK7474664.1"/>
    <property type="molecule type" value="Genomic_DNA"/>
</dbReference>
<dbReference type="Proteomes" id="UP001519460">
    <property type="component" value="Unassembled WGS sequence"/>
</dbReference>
<organism evidence="1 2">
    <name type="scientific">Batillaria attramentaria</name>
    <dbReference type="NCBI Taxonomy" id="370345"/>
    <lineage>
        <taxon>Eukaryota</taxon>
        <taxon>Metazoa</taxon>
        <taxon>Spiralia</taxon>
        <taxon>Lophotrochozoa</taxon>
        <taxon>Mollusca</taxon>
        <taxon>Gastropoda</taxon>
        <taxon>Caenogastropoda</taxon>
        <taxon>Sorbeoconcha</taxon>
        <taxon>Cerithioidea</taxon>
        <taxon>Batillariidae</taxon>
        <taxon>Batillaria</taxon>
    </lineage>
</organism>
<comment type="caution">
    <text evidence="1">The sequence shown here is derived from an EMBL/GenBank/DDBJ whole genome shotgun (WGS) entry which is preliminary data.</text>
</comment>
<name>A0ABD0JI94_9CAEN</name>
<proteinExistence type="predicted"/>